<dbReference type="EMBL" id="JBHTBL010000011">
    <property type="protein sequence ID" value="MFC7325225.1"/>
    <property type="molecule type" value="Genomic_DNA"/>
</dbReference>
<proteinExistence type="predicted"/>
<feature type="transmembrane region" description="Helical" evidence="1">
    <location>
        <begin position="109"/>
        <end position="127"/>
    </location>
</feature>
<keyword evidence="1" id="KW-0472">Membrane</keyword>
<gene>
    <name evidence="3" type="ORF">ACFQMF_11610</name>
</gene>
<dbReference type="InterPro" id="IPR012867">
    <property type="entry name" value="DUF1648"/>
</dbReference>
<comment type="caution">
    <text evidence="3">The sequence shown here is derived from an EMBL/GenBank/DDBJ whole genome shotgun (WGS) entry which is preliminary data.</text>
</comment>
<accession>A0ABD6AMS0</accession>
<feature type="transmembrane region" description="Helical" evidence="1">
    <location>
        <begin position="12"/>
        <end position="33"/>
    </location>
</feature>
<dbReference type="PANTHER" id="PTHR37810">
    <property type="entry name" value="IMMUNITY PROTEIN SDPI"/>
    <property type="match status" value="1"/>
</dbReference>
<evidence type="ECO:0000313" key="3">
    <source>
        <dbReference type="EMBL" id="MFC7325225.1"/>
    </source>
</evidence>
<name>A0ABD6AMS0_9EURY</name>
<protein>
    <submittedName>
        <fullName evidence="3">DUF1648 domain-containing protein</fullName>
    </submittedName>
</protein>
<keyword evidence="1" id="KW-0812">Transmembrane</keyword>
<dbReference type="Proteomes" id="UP001596545">
    <property type="component" value="Unassembled WGS sequence"/>
</dbReference>
<feature type="domain" description="DUF1648" evidence="2">
    <location>
        <begin position="18"/>
        <end position="64"/>
    </location>
</feature>
<evidence type="ECO:0000313" key="4">
    <source>
        <dbReference type="Proteomes" id="UP001596545"/>
    </source>
</evidence>
<keyword evidence="4" id="KW-1185">Reference proteome</keyword>
<reference evidence="3 4" key="1">
    <citation type="journal article" date="2019" name="Int. J. Syst. Evol. Microbiol.">
        <title>The Global Catalogue of Microorganisms (GCM) 10K type strain sequencing project: providing services to taxonomists for standard genome sequencing and annotation.</title>
        <authorList>
            <consortium name="The Broad Institute Genomics Platform"/>
            <consortium name="The Broad Institute Genome Sequencing Center for Infectious Disease"/>
            <person name="Wu L."/>
            <person name="Ma J."/>
        </authorList>
    </citation>
    <scope>NUCLEOTIDE SEQUENCE [LARGE SCALE GENOMIC DNA]</scope>
    <source>
        <strain evidence="3 4">CGMCC 1.12554</strain>
    </source>
</reference>
<feature type="transmembrane region" description="Helical" evidence="1">
    <location>
        <begin position="83"/>
        <end position="103"/>
    </location>
</feature>
<sequence>MNPPAGFLARQKLVAGVVTAALLALGGALYGALPDQMAIHWNAAGQPDNVVEKPIAVLMMPAIVVFVSVLFEVTGSDVGERIVGSLAMILLFVVQLMVFGVNLGYDVPIVPVALALAGGLVAVAVWFETR</sequence>
<dbReference type="RefSeq" id="WP_256407962.1">
    <property type="nucleotide sequence ID" value="NZ_JANHDN010000002.1"/>
</dbReference>
<dbReference type="Pfam" id="PF07853">
    <property type="entry name" value="DUF1648"/>
    <property type="match status" value="1"/>
</dbReference>
<evidence type="ECO:0000256" key="1">
    <source>
        <dbReference type="SAM" id="Phobius"/>
    </source>
</evidence>
<feature type="transmembrane region" description="Helical" evidence="1">
    <location>
        <begin position="53"/>
        <end position="71"/>
    </location>
</feature>
<dbReference type="AlphaFoldDB" id="A0ABD6AMS0"/>
<evidence type="ECO:0000259" key="2">
    <source>
        <dbReference type="Pfam" id="PF07853"/>
    </source>
</evidence>
<dbReference type="PANTHER" id="PTHR37810:SF5">
    <property type="entry name" value="IMMUNITY PROTEIN SDPI"/>
    <property type="match status" value="1"/>
</dbReference>
<keyword evidence="1" id="KW-1133">Transmembrane helix</keyword>
<organism evidence="3 4">
    <name type="scientific">Halorubrum rutilum</name>
    <dbReference type="NCBI Taxonomy" id="1364933"/>
    <lineage>
        <taxon>Archaea</taxon>
        <taxon>Methanobacteriati</taxon>
        <taxon>Methanobacteriota</taxon>
        <taxon>Stenosarchaea group</taxon>
        <taxon>Halobacteria</taxon>
        <taxon>Halobacteriales</taxon>
        <taxon>Haloferacaceae</taxon>
        <taxon>Halorubrum</taxon>
    </lineage>
</organism>